<protein>
    <submittedName>
        <fullName evidence="1">Uncharacterized protein</fullName>
    </submittedName>
</protein>
<proteinExistence type="predicted"/>
<organism evidence="1 2">
    <name type="scientific">Botryotinia fuckeliana (strain T4)</name>
    <name type="common">Noble rot fungus</name>
    <name type="synonym">Botrytis cinerea</name>
    <dbReference type="NCBI Taxonomy" id="999810"/>
    <lineage>
        <taxon>Eukaryota</taxon>
        <taxon>Fungi</taxon>
        <taxon>Dikarya</taxon>
        <taxon>Ascomycota</taxon>
        <taxon>Pezizomycotina</taxon>
        <taxon>Leotiomycetes</taxon>
        <taxon>Helotiales</taxon>
        <taxon>Sclerotiniaceae</taxon>
        <taxon>Botrytis</taxon>
    </lineage>
</organism>
<dbReference type="EMBL" id="FQ790337">
    <property type="protein sequence ID" value="CCD51758.1"/>
    <property type="molecule type" value="Genomic_DNA"/>
</dbReference>
<sequence length="62" mass="6696">MDAGAQSMQTENMDDEKKLHVHDVTTVGTSSSMLCELYTTTLYSVNANANANANMDATEVPK</sequence>
<dbReference type="InParanoid" id="G2YJ71"/>
<accession>G2YJ71</accession>
<evidence type="ECO:0000313" key="1">
    <source>
        <dbReference type="EMBL" id="CCD51758.1"/>
    </source>
</evidence>
<reference evidence="2" key="1">
    <citation type="journal article" date="2011" name="PLoS Genet.">
        <title>Genomic analysis of the necrotrophic fungal pathogens Sclerotinia sclerotiorum and Botrytis cinerea.</title>
        <authorList>
            <person name="Amselem J."/>
            <person name="Cuomo C.A."/>
            <person name="van Kan J.A."/>
            <person name="Viaud M."/>
            <person name="Benito E.P."/>
            <person name="Couloux A."/>
            <person name="Coutinho P.M."/>
            <person name="de Vries R.P."/>
            <person name="Dyer P.S."/>
            <person name="Fillinger S."/>
            <person name="Fournier E."/>
            <person name="Gout L."/>
            <person name="Hahn M."/>
            <person name="Kohn L."/>
            <person name="Lapalu N."/>
            <person name="Plummer K.M."/>
            <person name="Pradier J.M."/>
            <person name="Quevillon E."/>
            <person name="Sharon A."/>
            <person name="Simon A."/>
            <person name="ten Have A."/>
            <person name="Tudzynski B."/>
            <person name="Tudzynski P."/>
            <person name="Wincker P."/>
            <person name="Andrew M."/>
            <person name="Anthouard V."/>
            <person name="Beever R.E."/>
            <person name="Beffa R."/>
            <person name="Benoit I."/>
            <person name="Bouzid O."/>
            <person name="Brault B."/>
            <person name="Chen Z."/>
            <person name="Choquer M."/>
            <person name="Collemare J."/>
            <person name="Cotton P."/>
            <person name="Danchin E.G."/>
            <person name="Da Silva C."/>
            <person name="Gautier A."/>
            <person name="Giraud C."/>
            <person name="Giraud T."/>
            <person name="Gonzalez C."/>
            <person name="Grossetete S."/>
            <person name="Guldener U."/>
            <person name="Henrissat B."/>
            <person name="Howlett B.J."/>
            <person name="Kodira C."/>
            <person name="Kretschmer M."/>
            <person name="Lappartient A."/>
            <person name="Leroch M."/>
            <person name="Levis C."/>
            <person name="Mauceli E."/>
            <person name="Neuveglise C."/>
            <person name="Oeser B."/>
            <person name="Pearson M."/>
            <person name="Poulain J."/>
            <person name="Poussereau N."/>
            <person name="Quesneville H."/>
            <person name="Rascle C."/>
            <person name="Schumacher J."/>
            <person name="Segurens B."/>
            <person name="Sexton A."/>
            <person name="Silva E."/>
            <person name="Sirven C."/>
            <person name="Soanes D.M."/>
            <person name="Talbot N.J."/>
            <person name="Templeton M."/>
            <person name="Yandava C."/>
            <person name="Yarden O."/>
            <person name="Zeng Q."/>
            <person name="Rollins J.A."/>
            <person name="Lebrun M.H."/>
            <person name="Dickman M."/>
        </authorList>
    </citation>
    <scope>NUCLEOTIDE SEQUENCE [LARGE SCALE GENOMIC DNA]</scope>
    <source>
        <strain evidence="2">T4</strain>
    </source>
</reference>
<dbReference type="Proteomes" id="UP000008177">
    <property type="component" value="Unplaced contigs"/>
</dbReference>
<name>G2YJ71_BOTF4</name>
<gene>
    <name evidence="1" type="ORF">BofuT4_uP020640.1</name>
</gene>
<dbReference type="HOGENOM" id="CLU_2903950_0_0_1"/>
<evidence type="ECO:0000313" key="2">
    <source>
        <dbReference type="Proteomes" id="UP000008177"/>
    </source>
</evidence>
<dbReference type="AlphaFoldDB" id="G2YJ71"/>